<dbReference type="OrthoDB" id="535201at2"/>
<dbReference type="EMBL" id="PVWK01000165">
    <property type="protein sequence ID" value="PSB23475.1"/>
    <property type="molecule type" value="Genomic_DNA"/>
</dbReference>
<name>A0A2T1DSM9_9CYAN</name>
<reference evidence="2 3" key="2">
    <citation type="submission" date="2018-03" db="EMBL/GenBank/DDBJ databases">
        <title>The ancient ancestry and fast evolution of plastids.</title>
        <authorList>
            <person name="Moore K.R."/>
            <person name="Magnabosco C."/>
            <person name="Momper L."/>
            <person name="Gold D.A."/>
            <person name="Bosak T."/>
            <person name="Fournier G.P."/>
        </authorList>
    </citation>
    <scope>NUCLEOTIDE SEQUENCE [LARGE SCALE GENOMIC DNA]</scope>
    <source>
        <strain evidence="2 3">ULC18</strain>
    </source>
</reference>
<dbReference type="Proteomes" id="UP000239576">
    <property type="component" value="Unassembled WGS sequence"/>
</dbReference>
<sequence length="201" mass="22540">MTIARPHTLRSIALETDRDKRTVARWLDRASVDCQDEIGAVIDGCRYFSDDERAMLLAHEKPKAAESVPVEPDKQSITVEIGNHAIVLSQPELPQTYSLETLRQSEVIAFDDPLAIAAQFLETADVLTAEMQRDIRLREHKLQQTQQAKAAITEKATEFKLEARLYRERTAMLATAQSQETQSLQQSLTTLQNLGKPPADA</sequence>
<dbReference type="AlphaFoldDB" id="A0A2T1DSM9"/>
<feature type="compositionally biased region" description="Low complexity" evidence="1">
    <location>
        <begin position="177"/>
        <end position="192"/>
    </location>
</feature>
<organism evidence="2 3">
    <name type="scientific">Stenomitos frigidus ULC18</name>
    <dbReference type="NCBI Taxonomy" id="2107698"/>
    <lineage>
        <taxon>Bacteria</taxon>
        <taxon>Bacillati</taxon>
        <taxon>Cyanobacteriota</taxon>
        <taxon>Cyanophyceae</taxon>
        <taxon>Leptolyngbyales</taxon>
        <taxon>Leptolyngbyaceae</taxon>
        <taxon>Stenomitos</taxon>
    </lineage>
</organism>
<accession>A0A2T1DSM9</accession>
<protein>
    <submittedName>
        <fullName evidence="2">Uncharacterized protein</fullName>
    </submittedName>
</protein>
<reference evidence="3" key="1">
    <citation type="submission" date="2018-02" db="EMBL/GenBank/DDBJ databases">
        <authorList>
            <person name="Moore K."/>
            <person name="Momper L."/>
        </authorList>
    </citation>
    <scope>NUCLEOTIDE SEQUENCE [LARGE SCALE GENOMIC DNA]</scope>
    <source>
        <strain evidence="3">ULC18</strain>
    </source>
</reference>
<evidence type="ECO:0000313" key="3">
    <source>
        <dbReference type="Proteomes" id="UP000239576"/>
    </source>
</evidence>
<proteinExistence type="predicted"/>
<evidence type="ECO:0000313" key="2">
    <source>
        <dbReference type="EMBL" id="PSB23475.1"/>
    </source>
</evidence>
<dbReference type="RefSeq" id="WP_106261214.1">
    <property type="nucleotide sequence ID" value="NZ_CAWNSW010000113.1"/>
</dbReference>
<gene>
    <name evidence="2" type="ORF">C7B82_31030</name>
</gene>
<feature type="region of interest" description="Disordered" evidence="1">
    <location>
        <begin position="177"/>
        <end position="201"/>
    </location>
</feature>
<comment type="caution">
    <text evidence="2">The sequence shown here is derived from an EMBL/GenBank/DDBJ whole genome shotgun (WGS) entry which is preliminary data.</text>
</comment>
<keyword evidence="3" id="KW-1185">Reference proteome</keyword>
<evidence type="ECO:0000256" key="1">
    <source>
        <dbReference type="SAM" id="MobiDB-lite"/>
    </source>
</evidence>